<protein>
    <recommendedName>
        <fullName evidence="2">histidine kinase</fullName>
        <ecNumber evidence="2">2.7.13.3</ecNumber>
    </recommendedName>
</protein>
<reference evidence="13" key="2">
    <citation type="submission" date="2021-09" db="EMBL/GenBank/DDBJ databases">
        <authorList>
            <person name="Gilroy R."/>
        </authorList>
    </citation>
    <scope>NUCLEOTIDE SEQUENCE</scope>
    <source>
        <strain evidence="13">ChiHjej13B12-14962</strain>
    </source>
</reference>
<dbReference type="GO" id="GO:0016020">
    <property type="term" value="C:membrane"/>
    <property type="evidence" value="ECO:0007669"/>
    <property type="project" value="InterPro"/>
</dbReference>
<evidence type="ECO:0000259" key="12">
    <source>
        <dbReference type="Pfam" id="PF07730"/>
    </source>
</evidence>
<keyword evidence="7" id="KW-0067">ATP-binding</keyword>
<comment type="caution">
    <text evidence="13">The sequence shown here is derived from an EMBL/GenBank/DDBJ whole genome shotgun (WGS) entry which is preliminary data.</text>
</comment>
<evidence type="ECO:0000259" key="11">
    <source>
        <dbReference type="Pfam" id="PF02518"/>
    </source>
</evidence>
<comment type="catalytic activity">
    <reaction evidence="1">
        <text>ATP + protein L-histidine = ADP + protein N-phospho-L-histidine.</text>
        <dbReference type="EC" id="2.7.13.3"/>
    </reaction>
</comment>
<name>A0A921FPH8_9MICC</name>
<dbReference type="Gene3D" id="3.30.565.10">
    <property type="entry name" value="Histidine kinase-like ATPase, C-terminal domain"/>
    <property type="match status" value="1"/>
</dbReference>
<evidence type="ECO:0000256" key="9">
    <source>
        <dbReference type="SAM" id="MobiDB-lite"/>
    </source>
</evidence>
<keyword evidence="10" id="KW-0812">Transmembrane</keyword>
<dbReference type="Pfam" id="PF02518">
    <property type="entry name" value="HATPase_c"/>
    <property type="match status" value="1"/>
</dbReference>
<dbReference type="EC" id="2.7.13.3" evidence="2"/>
<feature type="transmembrane region" description="Helical" evidence="10">
    <location>
        <begin position="155"/>
        <end position="176"/>
    </location>
</feature>
<dbReference type="SUPFAM" id="SSF55874">
    <property type="entry name" value="ATPase domain of HSP90 chaperone/DNA topoisomerase II/histidine kinase"/>
    <property type="match status" value="1"/>
</dbReference>
<dbReference type="InterPro" id="IPR036890">
    <property type="entry name" value="HATPase_C_sf"/>
</dbReference>
<evidence type="ECO:0000256" key="6">
    <source>
        <dbReference type="ARBA" id="ARBA00022777"/>
    </source>
</evidence>
<keyword evidence="10" id="KW-1133">Transmembrane helix</keyword>
<proteinExistence type="predicted"/>
<evidence type="ECO:0000256" key="10">
    <source>
        <dbReference type="SAM" id="Phobius"/>
    </source>
</evidence>
<keyword evidence="10" id="KW-0472">Membrane</keyword>
<evidence type="ECO:0000256" key="5">
    <source>
        <dbReference type="ARBA" id="ARBA00022741"/>
    </source>
</evidence>
<dbReference type="GO" id="GO:0005524">
    <property type="term" value="F:ATP binding"/>
    <property type="evidence" value="ECO:0007669"/>
    <property type="project" value="UniProtKB-KW"/>
</dbReference>
<evidence type="ECO:0000313" key="14">
    <source>
        <dbReference type="Proteomes" id="UP000703315"/>
    </source>
</evidence>
<dbReference type="AlphaFoldDB" id="A0A921FPH8"/>
<dbReference type="Proteomes" id="UP000703315">
    <property type="component" value="Unassembled WGS sequence"/>
</dbReference>
<accession>A0A921FPH8</accession>
<dbReference type="EMBL" id="DYXC01000162">
    <property type="protein sequence ID" value="HJF15870.1"/>
    <property type="molecule type" value="Genomic_DNA"/>
</dbReference>
<feature type="transmembrane region" description="Helical" evidence="10">
    <location>
        <begin position="38"/>
        <end position="58"/>
    </location>
</feature>
<feature type="region of interest" description="Disordered" evidence="9">
    <location>
        <begin position="66"/>
        <end position="86"/>
    </location>
</feature>
<gene>
    <name evidence="13" type="ORF">K8V32_13955</name>
</gene>
<sequence length="442" mass="47411">MSPEPSSDRSSDANITTPLTVSTPVKTPAWWMGRGGDLVAAAAVLLGGILLGGALFHGPEVFGPPERPPFWGPTPQEPGARAPGSAPASAIATLTLLVVPAGLMFLRRRWPLLVFSLVLTGFISAVLFNLPSLSPGIAATIAAYAFAFRAPRKVVLWVISGATGLLVLLALAVAGWDSLDTRVFQIGAALAIAAALADSARSRHAYLRQVEDRAERAEQTRELEARRRVADERLRIARDLHDTVAHQISVINLHAGAASGYLNEQPARAQVALRTIREAARDALGEIGGLLRYLRDDEHSDLAPHQEGLDELETLLARLRELGLEINTDVQGDLSQFTGLTNTVAYRVIQEGLTNAHKHGSASTAQLSIQVDPKHLRIVIANAISEDSPDTDTTTKGIGTGLGLIGLRERVAVVGGHVWTHKAAGQYRLEVELPWQREEDPT</sequence>
<feature type="domain" description="Signal transduction histidine kinase subgroup 3 dimerisation and phosphoacceptor" evidence="12">
    <location>
        <begin position="232"/>
        <end position="297"/>
    </location>
</feature>
<keyword evidence="4" id="KW-0808">Transferase</keyword>
<keyword evidence="6 13" id="KW-0418">Kinase</keyword>
<keyword evidence="3" id="KW-0597">Phosphoprotein</keyword>
<evidence type="ECO:0000256" key="4">
    <source>
        <dbReference type="ARBA" id="ARBA00022679"/>
    </source>
</evidence>
<dbReference type="InterPro" id="IPR050482">
    <property type="entry name" value="Sensor_HK_TwoCompSys"/>
</dbReference>
<evidence type="ECO:0000313" key="13">
    <source>
        <dbReference type="EMBL" id="HJF15870.1"/>
    </source>
</evidence>
<feature type="domain" description="Histidine kinase/HSP90-like ATPase" evidence="11">
    <location>
        <begin position="345"/>
        <end position="434"/>
    </location>
</feature>
<feature type="compositionally biased region" description="Pro residues" evidence="9">
    <location>
        <begin position="66"/>
        <end position="76"/>
    </location>
</feature>
<organism evidence="13 14">
    <name type="scientific">Enteractinococcus helveticum</name>
    <dbReference type="NCBI Taxonomy" id="1837282"/>
    <lineage>
        <taxon>Bacteria</taxon>
        <taxon>Bacillati</taxon>
        <taxon>Actinomycetota</taxon>
        <taxon>Actinomycetes</taxon>
        <taxon>Micrococcales</taxon>
        <taxon>Micrococcaceae</taxon>
    </lineage>
</organism>
<evidence type="ECO:0000256" key="7">
    <source>
        <dbReference type="ARBA" id="ARBA00022840"/>
    </source>
</evidence>
<dbReference type="Pfam" id="PF07730">
    <property type="entry name" value="HisKA_3"/>
    <property type="match status" value="1"/>
</dbReference>
<feature type="compositionally biased region" description="Basic and acidic residues" evidence="9">
    <location>
        <begin position="1"/>
        <end position="11"/>
    </location>
</feature>
<dbReference type="RefSeq" id="WP_303908777.1">
    <property type="nucleotide sequence ID" value="NZ_DYXC01000162.1"/>
</dbReference>
<dbReference type="GO" id="GO:0046983">
    <property type="term" value="F:protein dimerization activity"/>
    <property type="evidence" value="ECO:0007669"/>
    <property type="project" value="InterPro"/>
</dbReference>
<dbReference type="GO" id="GO:0000155">
    <property type="term" value="F:phosphorelay sensor kinase activity"/>
    <property type="evidence" value="ECO:0007669"/>
    <property type="project" value="InterPro"/>
</dbReference>
<dbReference type="PANTHER" id="PTHR24421">
    <property type="entry name" value="NITRATE/NITRITE SENSOR PROTEIN NARX-RELATED"/>
    <property type="match status" value="1"/>
</dbReference>
<feature type="transmembrane region" description="Helical" evidence="10">
    <location>
        <begin position="84"/>
        <end position="103"/>
    </location>
</feature>
<dbReference type="PANTHER" id="PTHR24421:SF10">
    <property type="entry name" value="NITRATE_NITRITE SENSOR PROTEIN NARQ"/>
    <property type="match status" value="1"/>
</dbReference>
<dbReference type="InterPro" id="IPR003594">
    <property type="entry name" value="HATPase_dom"/>
</dbReference>
<feature type="transmembrane region" description="Helical" evidence="10">
    <location>
        <begin position="110"/>
        <end position="127"/>
    </location>
</feature>
<dbReference type="Gene3D" id="1.20.5.1930">
    <property type="match status" value="1"/>
</dbReference>
<evidence type="ECO:0000256" key="1">
    <source>
        <dbReference type="ARBA" id="ARBA00000085"/>
    </source>
</evidence>
<feature type="region of interest" description="Disordered" evidence="9">
    <location>
        <begin position="1"/>
        <end position="20"/>
    </location>
</feature>
<keyword evidence="8" id="KW-0902">Two-component regulatory system</keyword>
<keyword evidence="5" id="KW-0547">Nucleotide-binding</keyword>
<evidence type="ECO:0000256" key="8">
    <source>
        <dbReference type="ARBA" id="ARBA00023012"/>
    </source>
</evidence>
<reference evidence="13" key="1">
    <citation type="journal article" date="2021" name="PeerJ">
        <title>Extensive microbial diversity within the chicken gut microbiome revealed by metagenomics and culture.</title>
        <authorList>
            <person name="Gilroy R."/>
            <person name="Ravi A."/>
            <person name="Getino M."/>
            <person name="Pursley I."/>
            <person name="Horton D.L."/>
            <person name="Alikhan N.F."/>
            <person name="Baker D."/>
            <person name="Gharbi K."/>
            <person name="Hall N."/>
            <person name="Watson M."/>
            <person name="Adriaenssens E.M."/>
            <person name="Foster-Nyarko E."/>
            <person name="Jarju S."/>
            <person name="Secka A."/>
            <person name="Antonio M."/>
            <person name="Oren A."/>
            <person name="Chaudhuri R.R."/>
            <person name="La Ragione R."/>
            <person name="Hildebrand F."/>
            <person name="Pallen M.J."/>
        </authorList>
    </citation>
    <scope>NUCLEOTIDE SEQUENCE</scope>
    <source>
        <strain evidence="13">ChiHjej13B12-14962</strain>
    </source>
</reference>
<evidence type="ECO:0000256" key="2">
    <source>
        <dbReference type="ARBA" id="ARBA00012438"/>
    </source>
</evidence>
<dbReference type="InterPro" id="IPR011712">
    <property type="entry name" value="Sig_transdc_His_kin_sub3_dim/P"/>
</dbReference>
<evidence type="ECO:0000256" key="3">
    <source>
        <dbReference type="ARBA" id="ARBA00022553"/>
    </source>
</evidence>